<protein>
    <submittedName>
        <fullName evidence="3">Transcriptional regulator, MarR family protein</fullName>
    </submittedName>
</protein>
<evidence type="ECO:0000259" key="2">
    <source>
        <dbReference type="PROSITE" id="PS51186"/>
    </source>
</evidence>
<dbReference type="Proteomes" id="UP000013909">
    <property type="component" value="Unassembled WGS sequence"/>
</dbReference>
<evidence type="ECO:0000313" key="4">
    <source>
        <dbReference type="Proteomes" id="UP000013909"/>
    </source>
</evidence>
<organism evidence="3 4">
    <name type="scientific">Lunatimonas lonarensis</name>
    <dbReference type="NCBI Taxonomy" id="1232681"/>
    <lineage>
        <taxon>Bacteria</taxon>
        <taxon>Pseudomonadati</taxon>
        <taxon>Bacteroidota</taxon>
        <taxon>Cytophagia</taxon>
        <taxon>Cytophagales</taxon>
        <taxon>Cyclobacteriaceae</taxon>
    </lineage>
</organism>
<dbReference type="CDD" id="cd04301">
    <property type="entry name" value="NAT_SF"/>
    <property type="match status" value="1"/>
</dbReference>
<comment type="caution">
    <text evidence="3">The sequence shown here is derived from an EMBL/GenBank/DDBJ whole genome shotgun (WGS) entry which is preliminary data.</text>
</comment>
<dbReference type="Pfam" id="PF00583">
    <property type="entry name" value="Acetyltransf_1"/>
    <property type="match status" value="1"/>
</dbReference>
<accession>R7ZXU0</accession>
<evidence type="ECO:0000313" key="3">
    <source>
        <dbReference type="EMBL" id="EON78971.1"/>
    </source>
</evidence>
<dbReference type="PANTHER" id="PTHR13947">
    <property type="entry name" value="GNAT FAMILY N-ACETYLTRANSFERASE"/>
    <property type="match status" value="1"/>
</dbReference>
<proteinExistence type="predicted"/>
<evidence type="ECO:0000256" key="1">
    <source>
        <dbReference type="ARBA" id="ARBA00022679"/>
    </source>
</evidence>
<dbReference type="EMBL" id="AQHR01000021">
    <property type="protein sequence ID" value="EON78971.1"/>
    <property type="molecule type" value="Genomic_DNA"/>
</dbReference>
<sequence length="153" mass="17368">MEQPILYTFSKELAPHFLAINQQWIEAHFCMEPFDWEQLKNPYENIVEKGGQVWFAAWQGKIVGTVAVKPIEDGAYELIKMGVLPEAQGKKIGRLLAESAITWTKSQGAQKIVLYSNTKLAPAIGLYLKIGFRETPIEAGKYARCDIKMEMEF</sequence>
<keyword evidence="4" id="KW-1185">Reference proteome</keyword>
<dbReference type="SUPFAM" id="SSF55729">
    <property type="entry name" value="Acyl-CoA N-acyltransferases (Nat)"/>
    <property type="match status" value="1"/>
</dbReference>
<gene>
    <name evidence="3" type="ORF">ADIS_0564</name>
</gene>
<dbReference type="STRING" id="1232681.ADIS_0564"/>
<dbReference type="RefSeq" id="WP_010852713.1">
    <property type="nucleotide sequence ID" value="NZ_AQHR01000021.1"/>
</dbReference>
<dbReference type="AlphaFoldDB" id="R7ZXU0"/>
<dbReference type="Gene3D" id="3.40.630.30">
    <property type="match status" value="1"/>
</dbReference>
<name>R7ZXU0_9BACT</name>
<dbReference type="GO" id="GO:0008080">
    <property type="term" value="F:N-acetyltransferase activity"/>
    <property type="evidence" value="ECO:0007669"/>
    <property type="project" value="InterPro"/>
</dbReference>
<dbReference type="PANTHER" id="PTHR13947:SF37">
    <property type="entry name" value="LD18367P"/>
    <property type="match status" value="1"/>
</dbReference>
<dbReference type="OrthoDB" id="1431064at2"/>
<dbReference type="PROSITE" id="PS51186">
    <property type="entry name" value="GNAT"/>
    <property type="match status" value="1"/>
</dbReference>
<keyword evidence="1" id="KW-0808">Transferase</keyword>
<dbReference type="InterPro" id="IPR000182">
    <property type="entry name" value="GNAT_dom"/>
</dbReference>
<feature type="domain" description="N-acetyltransferase" evidence="2">
    <location>
        <begin position="4"/>
        <end position="153"/>
    </location>
</feature>
<dbReference type="InterPro" id="IPR016181">
    <property type="entry name" value="Acyl_CoA_acyltransferase"/>
</dbReference>
<dbReference type="InterPro" id="IPR050769">
    <property type="entry name" value="NAT_camello-type"/>
</dbReference>
<reference evidence="3 4" key="1">
    <citation type="submission" date="2013-02" db="EMBL/GenBank/DDBJ databases">
        <title>A novel strain isolated from Lonar lake, Maharashtra, India.</title>
        <authorList>
            <person name="Singh A."/>
        </authorList>
    </citation>
    <scope>NUCLEOTIDE SEQUENCE [LARGE SCALE GENOMIC DNA]</scope>
    <source>
        <strain evidence="3 4">AK24</strain>
    </source>
</reference>